<proteinExistence type="predicted"/>
<dbReference type="AlphaFoldDB" id="A0A3N0C1W9"/>
<evidence type="ECO:0000256" key="2">
    <source>
        <dbReference type="SAM" id="SignalP"/>
    </source>
</evidence>
<dbReference type="Proteomes" id="UP000274046">
    <property type="component" value="Unassembled WGS sequence"/>
</dbReference>
<evidence type="ECO:0008006" key="5">
    <source>
        <dbReference type="Google" id="ProtNLM"/>
    </source>
</evidence>
<feature type="compositionally biased region" description="Polar residues" evidence="1">
    <location>
        <begin position="31"/>
        <end position="61"/>
    </location>
</feature>
<comment type="caution">
    <text evidence="3">The sequence shown here is derived from an EMBL/GenBank/DDBJ whole genome shotgun (WGS) entry which is preliminary data.</text>
</comment>
<protein>
    <recommendedName>
        <fullName evidence="5">Entericidin</fullName>
    </recommendedName>
</protein>
<gene>
    <name evidence="3" type="ORF">D7004_03050</name>
</gene>
<dbReference type="RefSeq" id="WP_123204402.1">
    <property type="nucleotide sequence ID" value="NZ_RBEE01000004.1"/>
</dbReference>
<organism evidence="3 4">
    <name type="scientific">Pedobacter jejuensis</name>
    <dbReference type="NCBI Taxonomy" id="1268550"/>
    <lineage>
        <taxon>Bacteria</taxon>
        <taxon>Pseudomonadati</taxon>
        <taxon>Bacteroidota</taxon>
        <taxon>Sphingobacteriia</taxon>
        <taxon>Sphingobacteriales</taxon>
        <taxon>Sphingobacteriaceae</taxon>
        <taxon>Pedobacter</taxon>
    </lineage>
</organism>
<accession>A0A3N0C1W9</accession>
<keyword evidence="4" id="KW-1185">Reference proteome</keyword>
<evidence type="ECO:0000313" key="4">
    <source>
        <dbReference type="Proteomes" id="UP000274046"/>
    </source>
</evidence>
<dbReference type="PROSITE" id="PS51257">
    <property type="entry name" value="PROKAR_LIPOPROTEIN"/>
    <property type="match status" value="1"/>
</dbReference>
<evidence type="ECO:0000256" key="1">
    <source>
        <dbReference type="SAM" id="MobiDB-lite"/>
    </source>
</evidence>
<reference evidence="3 4" key="1">
    <citation type="submission" date="2018-10" db="EMBL/GenBank/DDBJ databases">
        <title>Genome sequencing of Pedobacter jejuensis TNB23.</title>
        <authorList>
            <person name="Cho Y.-J."/>
            <person name="Cho A."/>
            <person name="Kim O.-S."/>
        </authorList>
    </citation>
    <scope>NUCLEOTIDE SEQUENCE [LARGE SCALE GENOMIC DNA]</scope>
    <source>
        <strain evidence="3 4">TNB23</strain>
    </source>
</reference>
<sequence length="67" mass="7064">MKKKLMLIALSIGISVAACNGKKADSENADKMNTYSDSTTLDTNSKDSTQANIMADSTTNAPADVNH</sequence>
<feature type="signal peptide" evidence="2">
    <location>
        <begin position="1"/>
        <end position="17"/>
    </location>
</feature>
<name>A0A3N0C1W9_9SPHI</name>
<feature type="chain" id="PRO_5018018126" description="Entericidin" evidence="2">
    <location>
        <begin position="18"/>
        <end position="67"/>
    </location>
</feature>
<evidence type="ECO:0000313" key="3">
    <source>
        <dbReference type="EMBL" id="RNL55748.1"/>
    </source>
</evidence>
<dbReference type="EMBL" id="RBEE01000004">
    <property type="protein sequence ID" value="RNL55748.1"/>
    <property type="molecule type" value="Genomic_DNA"/>
</dbReference>
<keyword evidence="2" id="KW-0732">Signal</keyword>
<feature type="region of interest" description="Disordered" evidence="1">
    <location>
        <begin position="22"/>
        <end position="67"/>
    </location>
</feature>
<dbReference type="OrthoDB" id="770824at2"/>